<protein>
    <recommendedName>
        <fullName evidence="4">Glycosyl transferase family 2</fullName>
    </recommendedName>
</protein>
<dbReference type="Proteomes" id="UP000183299">
    <property type="component" value="Unassembled WGS sequence"/>
</dbReference>
<accession>A0A1I3VN99</accession>
<feature type="coiled-coil region" evidence="1">
    <location>
        <begin position="235"/>
        <end position="262"/>
    </location>
</feature>
<gene>
    <name evidence="2" type="ORF">SAMN04488138_11666</name>
</gene>
<dbReference type="AlphaFoldDB" id="A0A1I3VN99"/>
<keyword evidence="3" id="KW-1185">Reference proteome</keyword>
<evidence type="ECO:0000256" key="1">
    <source>
        <dbReference type="SAM" id="Coils"/>
    </source>
</evidence>
<evidence type="ECO:0000313" key="2">
    <source>
        <dbReference type="EMBL" id="SFJ96569.1"/>
    </source>
</evidence>
<dbReference type="EMBL" id="FORY01000016">
    <property type="protein sequence ID" value="SFJ96569.1"/>
    <property type="molecule type" value="Genomic_DNA"/>
</dbReference>
<organism evidence="2 3">
    <name type="scientific">Celeribacter halophilus</name>
    <dbReference type="NCBI Taxonomy" id="576117"/>
    <lineage>
        <taxon>Bacteria</taxon>
        <taxon>Pseudomonadati</taxon>
        <taxon>Pseudomonadota</taxon>
        <taxon>Alphaproteobacteria</taxon>
        <taxon>Rhodobacterales</taxon>
        <taxon>Roseobacteraceae</taxon>
        <taxon>Celeribacter</taxon>
    </lineage>
</organism>
<evidence type="ECO:0008006" key="4">
    <source>
        <dbReference type="Google" id="ProtNLM"/>
    </source>
</evidence>
<dbReference type="STRING" id="576117.SAMN04488138_11666"/>
<evidence type="ECO:0000313" key="3">
    <source>
        <dbReference type="Proteomes" id="UP000183299"/>
    </source>
</evidence>
<sequence length="315" mass="35449">MLNFVVPIRDPSLVRDQVSQMRYLKQTFASISGQRGSGWKAWVVGHRSQSLPDLPENFEFISVDFGPEPLLFSAKTRAEHHHAVRLDKGRRVFAAFRGMKRSDVLMVVDDDDFISSHLADFVSSNEIQSGYHIKFGYIWDVEKNVILPSNDFHSLCGTSLLTSVDYLCGQGMGITCDNERLITELGSHISVVQRALREKLPFRSIPFPGAVYRSGSLNSDSKNVAATKQGASQAAAKRVGKLKQLERDLRRAKRKLEVFTSIESSQRKIPYQEFEADFLGGITVPELKMLCDFKKRLPLSFPNGPIAGFPRRRQA</sequence>
<reference evidence="2 3" key="1">
    <citation type="submission" date="2016-10" db="EMBL/GenBank/DDBJ databases">
        <authorList>
            <person name="de Groot N.N."/>
        </authorList>
    </citation>
    <scope>NUCLEOTIDE SEQUENCE [LARGE SCALE GENOMIC DNA]</scope>
    <source>
        <strain evidence="2 3">CGMCC 1.8891</strain>
    </source>
</reference>
<proteinExistence type="predicted"/>
<name>A0A1I3VN99_9RHOB</name>
<keyword evidence="1" id="KW-0175">Coiled coil</keyword>